<accession>A0A6H5GZP0</accession>
<protein>
    <submittedName>
        <fullName evidence="1">Uncharacterized protein</fullName>
    </submittedName>
</protein>
<reference evidence="1 2" key="1">
    <citation type="submission" date="2020-02" db="EMBL/GenBank/DDBJ databases">
        <authorList>
            <person name="Ferguson B K."/>
        </authorList>
    </citation>
    <scope>NUCLEOTIDE SEQUENCE [LARGE SCALE GENOMIC DNA]</scope>
</reference>
<feature type="non-terminal residue" evidence="1">
    <location>
        <position position="1"/>
    </location>
</feature>
<evidence type="ECO:0000313" key="2">
    <source>
        <dbReference type="Proteomes" id="UP000479000"/>
    </source>
</evidence>
<sequence>VVEIHGKTIECNRTTNNINISIPTSVCPSLALEVLLSVHAPERTCWTGHYAQKIDDNGGRK</sequence>
<dbReference type="EMBL" id="CADCXU010021064">
    <property type="protein sequence ID" value="CAB0008869.1"/>
    <property type="molecule type" value="Genomic_DNA"/>
</dbReference>
<gene>
    <name evidence="1" type="ORF">NTEN_LOCUS14077</name>
</gene>
<dbReference type="Proteomes" id="UP000479000">
    <property type="component" value="Unassembled WGS sequence"/>
</dbReference>
<proteinExistence type="predicted"/>
<dbReference type="AlphaFoldDB" id="A0A6H5GZP0"/>
<evidence type="ECO:0000313" key="1">
    <source>
        <dbReference type="EMBL" id="CAB0008869.1"/>
    </source>
</evidence>
<organism evidence="1 2">
    <name type="scientific">Nesidiocoris tenuis</name>
    <dbReference type="NCBI Taxonomy" id="355587"/>
    <lineage>
        <taxon>Eukaryota</taxon>
        <taxon>Metazoa</taxon>
        <taxon>Ecdysozoa</taxon>
        <taxon>Arthropoda</taxon>
        <taxon>Hexapoda</taxon>
        <taxon>Insecta</taxon>
        <taxon>Pterygota</taxon>
        <taxon>Neoptera</taxon>
        <taxon>Paraneoptera</taxon>
        <taxon>Hemiptera</taxon>
        <taxon>Heteroptera</taxon>
        <taxon>Panheteroptera</taxon>
        <taxon>Cimicomorpha</taxon>
        <taxon>Miridae</taxon>
        <taxon>Dicyphina</taxon>
        <taxon>Nesidiocoris</taxon>
    </lineage>
</organism>
<name>A0A6H5GZP0_9HEMI</name>
<keyword evidence="2" id="KW-1185">Reference proteome</keyword>